<dbReference type="SUPFAM" id="SSF51338">
    <property type="entry name" value="Composite domain of metallo-dependent hydrolases"/>
    <property type="match status" value="1"/>
</dbReference>
<dbReference type="OrthoDB" id="9797498at2"/>
<organism evidence="3 4">
    <name type="scientific">Cnuella takakiae</name>
    <dbReference type="NCBI Taxonomy" id="1302690"/>
    <lineage>
        <taxon>Bacteria</taxon>
        <taxon>Pseudomonadati</taxon>
        <taxon>Bacteroidota</taxon>
        <taxon>Chitinophagia</taxon>
        <taxon>Chitinophagales</taxon>
        <taxon>Chitinophagaceae</taxon>
        <taxon>Cnuella</taxon>
    </lineage>
</organism>
<dbReference type="Proteomes" id="UP000184368">
    <property type="component" value="Unassembled WGS sequence"/>
</dbReference>
<feature type="signal peptide" evidence="1">
    <location>
        <begin position="1"/>
        <end position="26"/>
    </location>
</feature>
<feature type="chain" id="PRO_5013132849" evidence="1">
    <location>
        <begin position="27"/>
        <end position="456"/>
    </location>
</feature>
<name>A0A1M5BDN6_9BACT</name>
<dbReference type="Gene3D" id="1.20.58.520">
    <property type="entry name" value="Amidohydrolase"/>
    <property type="match status" value="1"/>
</dbReference>
<dbReference type="InterPro" id="IPR006680">
    <property type="entry name" value="Amidohydro-rel"/>
</dbReference>
<dbReference type="GO" id="GO:0016810">
    <property type="term" value="F:hydrolase activity, acting on carbon-nitrogen (but not peptide) bonds"/>
    <property type="evidence" value="ECO:0007669"/>
    <property type="project" value="InterPro"/>
</dbReference>
<reference evidence="3 4" key="1">
    <citation type="submission" date="2016-11" db="EMBL/GenBank/DDBJ databases">
        <authorList>
            <person name="Jaros S."/>
            <person name="Januszkiewicz K."/>
            <person name="Wedrychowicz H."/>
        </authorList>
    </citation>
    <scope>NUCLEOTIDE SEQUENCE [LARGE SCALE GENOMIC DNA]</scope>
    <source>
        <strain evidence="3 4">DSM 26897</strain>
    </source>
</reference>
<sequence>MKPMPLLTCLLLLMLVQAIKASGQQAQETIIQSVHVLPMVKEEVITNQDVVIRKGAIASIGPAGKYKPQQGALIINGAGKYLVPGLAEMHAHVPPVNNLEPMKEVLLLFLANGVTHIRGMLGHPKHLELKAKIRKGEVQGPSFYTSGPSANGNSVPTPEAAIQLVQEQKLVGYDFIKIHPGIKLKAFQALSKKAKEVKLPFAGHVPSDVGIWNAVDLGLLTIDHLDGMLEALVPGKERFAEGAHGFFGSNLFMEADTVHVKKLMTELQRKKVWVVPTQALAERWISPEHSAAERSKEPEMQYMDKQTVANWLNTKNNMEGSSSYQRNNMPRYIELRRKLIKACQQNGVRLLLGSDAPQVFNVPGFSVHHELQYLVDAGLSPYQALSCGTVNVGTFYGNQKMGTIQNGAPADLVLLGANPLENIQHTKLIEGVMINGKWLDKKWINETLAAIANKKK</sequence>
<protein>
    <submittedName>
        <fullName evidence="3">Imidazolonepropionase</fullName>
    </submittedName>
</protein>
<dbReference type="PANTHER" id="PTHR43135">
    <property type="entry name" value="ALPHA-D-RIBOSE 1-METHYLPHOSPHONATE 5-TRIPHOSPHATE DIPHOSPHATASE"/>
    <property type="match status" value="1"/>
</dbReference>
<dbReference type="Gene3D" id="2.30.40.10">
    <property type="entry name" value="Urease, subunit C, domain 1"/>
    <property type="match status" value="1"/>
</dbReference>
<keyword evidence="1" id="KW-0732">Signal</keyword>
<dbReference type="Pfam" id="PF01979">
    <property type="entry name" value="Amidohydro_1"/>
    <property type="match status" value="1"/>
</dbReference>
<dbReference type="EMBL" id="FQUO01000007">
    <property type="protein sequence ID" value="SHF40614.1"/>
    <property type="molecule type" value="Genomic_DNA"/>
</dbReference>
<evidence type="ECO:0000313" key="3">
    <source>
        <dbReference type="EMBL" id="SHF40614.1"/>
    </source>
</evidence>
<dbReference type="SUPFAM" id="SSF51556">
    <property type="entry name" value="Metallo-dependent hydrolases"/>
    <property type="match status" value="1"/>
</dbReference>
<dbReference type="AlphaFoldDB" id="A0A1M5BDN6"/>
<evidence type="ECO:0000259" key="2">
    <source>
        <dbReference type="Pfam" id="PF01979"/>
    </source>
</evidence>
<evidence type="ECO:0000256" key="1">
    <source>
        <dbReference type="SAM" id="SignalP"/>
    </source>
</evidence>
<feature type="domain" description="Amidohydrolase-related" evidence="2">
    <location>
        <begin position="81"/>
        <end position="439"/>
    </location>
</feature>
<dbReference type="InterPro" id="IPR032466">
    <property type="entry name" value="Metal_Hydrolase"/>
</dbReference>
<dbReference type="Gene3D" id="3.30.110.90">
    <property type="entry name" value="Amidohydrolase"/>
    <property type="match status" value="1"/>
</dbReference>
<keyword evidence="4" id="KW-1185">Reference proteome</keyword>
<dbReference type="STRING" id="1302690.BUE76_17290"/>
<dbReference type="Gene3D" id="3.40.50.10910">
    <property type="entry name" value="Amidohydrolase"/>
    <property type="match status" value="1"/>
</dbReference>
<dbReference type="InterPro" id="IPR051781">
    <property type="entry name" value="Metallo-dep_Hydrolase"/>
</dbReference>
<gene>
    <name evidence="3" type="ORF">SAMN05444008_107267</name>
</gene>
<evidence type="ECO:0000313" key="4">
    <source>
        <dbReference type="Proteomes" id="UP000184368"/>
    </source>
</evidence>
<dbReference type="RefSeq" id="WP_073043117.1">
    <property type="nucleotide sequence ID" value="NZ_FQUO01000007.1"/>
</dbReference>
<dbReference type="InterPro" id="IPR011059">
    <property type="entry name" value="Metal-dep_hydrolase_composite"/>
</dbReference>
<accession>A0A1M5BDN6</accession>
<dbReference type="PANTHER" id="PTHR43135:SF3">
    <property type="entry name" value="ALPHA-D-RIBOSE 1-METHYLPHOSPHONATE 5-TRIPHOSPHATE DIPHOSPHATASE"/>
    <property type="match status" value="1"/>
</dbReference>
<proteinExistence type="predicted"/>